<dbReference type="Proteomes" id="UP001479436">
    <property type="component" value="Unassembled WGS sequence"/>
</dbReference>
<keyword evidence="3" id="KW-1185">Reference proteome</keyword>
<sequence>MFPSSSPAHTSALVPAPTLRNNSSTTSFTTHLRKLAHKATFKNLRAERRAREQEELERRGTNELLLALKKLKSVYDFDDMIENGFLVDVKTGYREPTVRFSLTPILARDYTDS</sequence>
<evidence type="ECO:0000313" key="3">
    <source>
        <dbReference type="Proteomes" id="UP001479436"/>
    </source>
</evidence>
<evidence type="ECO:0000256" key="1">
    <source>
        <dbReference type="SAM" id="MobiDB-lite"/>
    </source>
</evidence>
<comment type="caution">
    <text evidence="2">The sequence shown here is derived from an EMBL/GenBank/DDBJ whole genome shotgun (WGS) entry which is preliminary data.</text>
</comment>
<feature type="region of interest" description="Disordered" evidence="1">
    <location>
        <begin position="1"/>
        <end position="27"/>
    </location>
</feature>
<organism evidence="2 3">
    <name type="scientific">Basidiobolus ranarum</name>
    <dbReference type="NCBI Taxonomy" id="34480"/>
    <lineage>
        <taxon>Eukaryota</taxon>
        <taxon>Fungi</taxon>
        <taxon>Fungi incertae sedis</taxon>
        <taxon>Zoopagomycota</taxon>
        <taxon>Entomophthoromycotina</taxon>
        <taxon>Basidiobolomycetes</taxon>
        <taxon>Basidiobolales</taxon>
        <taxon>Basidiobolaceae</taxon>
        <taxon>Basidiobolus</taxon>
    </lineage>
</organism>
<proteinExistence type="predicted"/>
<name>A0ABR2X2H9_9FUNG</name>
<evidence type="ECO:0000313" key="2">
    <source>
        <dbReference type="EMBL" id="KAK9767861.1"/>
    </source>
</evidence>
<gene>
    <name evidence="2" type="ORF">K7432_001967</name>
</gene>
<reference evidence="2 3" key="1">
    <citation type="submission" date="2023-04" db="EMBL/GenBank/DDBJ databases">
        <title>Genome of Basidiobolus ranarum AG-B5.</title>
        <authorList>
            <person name="Stajich J.E."/>
            <person name="Carter-House D."/>
            <person name="Gryganskyi A."/>
        </authorList>
    </citation>
    <scope>NUCLEOTIDE SEQUENCE [LARGE SCALE GENOMIC DNA]</scope>
    <source>
        <strain evidence="2 3">AG-B5</strain>
    </source>
</reference>
<dbReference type="EMBL" id="JASJQH010000049">
    <property type="protein sequence ID" value="KAK9767861.1"/>
    <property type="molecule type" value="Genomic_DNA"/>
</dbReference>
<accession>A0ABR2X2H9</accession>
<protein>
    <submittedName>
        <fullName evidence="2">Uncharacterized protein</fullName>
    </submittedName>
</protein>